<gene>
    <name evidence="2" type="ORF">BN869_000004514_1</name>
</gene>
<organism evidence="2">
    <name type="scientific">Bionectria ochroleuca</name>
    <name type="common">Gliocladium roseum</name>
    <dbReference type="NCBI Taxonomy" id="29856"/>
    <lineage>
        <taxon>Eukaryota</taxon>
        <taxon>Fungi</taxon>
        <taxon>Dikarya</taxon>
        <taxon>Ascomycota</taxon>
        <taxon>Pezizomycotina</taxon>
        <taxon>Sordariomycetes</taxon>
        <taxon>Hypocreomycetidae</taxon>
        <taxon>Hypocreales</taxon>
        <taxon>Bionectriaceae</taxon>
        <taxon>Clonostachys</taxon>
    </lineage>
</organism>
<dbReference type="Gene3D" id="3.30.200.20">
    <property type="entry name" value="Phosphorylase Kinase, domain 1"/>
    <property type="match status" value="1"/>
</dbReference>
<dbReference type="InterPro" id="IPR002575">
    <property type="entry name" value="Aminoglycoside_PTrfase"/>
</dbReference>
<dbReference type="Pfam" id="PF01636">
    <property type="entry name" value="APH"/>
    <property type="match status" value="1"/>
</dbReference>
<feature type="domain" description="Aminoglycoside phosphotransferase" evidence="1">
    <location>
        <begin position="91"/>
        <end position="305"/>
    </location>
</feature>
<evidence type="ECO:0000259" key="1">
    <source>
        <dbReference type="Pfam" id="PF01636"/>
    </source>
</evidence>
<dbReference type="EMBL" id="CDPU01000010">
    <property type="protein sequence ID" value="CEO48457.1"/>
    <property type="molecule type" value="Genomic_DNA"/>
</dbReference>
<name>A0A0B7JYW0_BIOOC</name>
<dbReference type="SUPFAM" id="SSF56112">
    <property type="entry name" value="Protein kinase-like (PK-like)"/>
    <property type="match status" value="1"/>
</dbReference>
<evidence type="ECO:0000313" key="2">
    <source>
        <dbReference type="EMBL" id="CEO48457.1"/>
    </source>
</evidence>
<protein>
    <recommendedName>
        <fullName evidence="1">Aminoglycoside phosphotransferase domain-containing protein</fullName>
    </recommendedName>
</protein>
<dbReference type="InterPro" id="IPR011009">
    <property type="entry name" value="Kinase-like_dom_sf"/>
</dbReference>
<sequence length="398" mass="44370">MSISAQRYGSSLSAITLSSPRLILDKTSTMTDTREQIQTRVHEELAACSDFKASELQPLTGGTGNFIFRATLSTALPDGTSQVVVKHGEGYVASNPNFPLSTSRCIIEVECLRELSSMAPLVSSLFAVATPKILHFNPDTNTQIQEYFPSYINLKEYALGYYKAPTPTSAKPQCLKLGVAIGKWLRQFHTWGNEPTNQSFRDSLQNNGAMQQLKNYINYKMLVDMVDQHPDILGDAKEVFQKIYEQTLEELKDESSLVPIHGDFWTGNVLLPNKPIEDGTQTQVAIIDWELAQLGIKPLDVGQMVAELWQLSLYRKIDAGTWIIQGLAQGYGVVDVDFIFRTLIHVGAHLICFGSRTPNWGTAEQNKDLVRVGKDVILKAWSKERSAFAGHDLELLFP</sequence>
<proteinExistence type="predicted"/>
<dbReference type="AlphaFoldDB" id="A0A0B7JYW0"/>
<accession>A0A0B7JYW0</accession>
<dbReference type="Gene3D" id="3.90.1200.10">
    <property type="match status" value="1"/>
</dbReference>
<reference evidence="2" key="1">
    <citation type="submission" date="2015-01" db="EMBL/GenBank/DDBJ databases">
        <authorList>
            <person name="Durling Mikael"/>
        </authorList>
    </citation>
    <scope>NUCLEOTIDE SEQUENCE</scope>
</reference>